<sequence>MPSLRTALGIPAIPDVPVTTTDTAVTRSSQHADISISSHQAAIHQQTTTTLKSRHPPPPPPAAAAAAPKVTPTDPEKQAFLQLLQETAQKSQSKLPRTYRQLDGSLGPEPPRNPKVVASRKRWNPLVRYCLMETMAADERAGVKPTNNNLMPLACYRHHVGTTYRQHESFLNAMGLKPEVHADGTWCGESEGDDVIADALDPALLRWIGAHNSRR</sequence>
<feature type="region of interest" description="Disordered" evidence="1">
    <location>
        <begin position="88"/>
        <end position="117"/>
    </location>
</feature>
<reference evidence="2" key="1">
    <citation type="submission" date="2020-10" db="EMBL/GenBank/DDBJ databases">
        <title>Unveiling of a novel bifunctional photoreceptor, Dualchrome1, isolated from a cosmopolitan green alga.</title>
        <authorList>
            <person name="Suzuki S."/>
            <person name="Kawachi M."/>
        </authorList>
    </citation>
    <scope>NUCLEOTIDE SEQUENCE</scope>
    <source>
        <strain evidence="2">NIES 2893</strain>
    </source>
</reference>
<feature type="region of interest" description="Disordered" evidence="1">
    <location>
        <begin position="14"/>
        <end position="75"/>
    </location>
</feature>
<name>A0A830HK19_9CHLO</name>
<keyword evidence="3" id="KW-1185">Reference proteome</keyword>
<protein>
    <submittedName>
        <fullName evidence="2">Uncharacterized protein</fullName>
    </submittedName>
</protein>
<dbReference type="OrthoDB" id="512370at2759"/>
<feature type="compositionally biased region" description="Polar residues" evidence="1">
    <location>
        <begin position="27"/>
        <end position="44"/>
    </location>
</feature>
<evidence type="ECO:0000313" key="2">
    <source>
        <dbReference type="EMBL" id="GHP05357.1"/>
    </source>
</evidence>
<comment type="caution">
    <text evidence="2">The sequence shown here is derived from an EMBL/GenBank/DDBJ whole genome shotgun (WGS) entry which is preliminary data.</text>
</comment>
<evidence type="ECO:0000313" key="3">
    <source>
        <dbReference type="Proteomes" id="UP000660262"/>
    </source>
</evidence>
<organism evidence="2 3">
    <name type="scientific">Pycnococcus provasolii</name>
    <dbReference type="NCBI Taxonomy" id="41880"/>
    <lineage>
        <taxon>Eukaryota</taxon>
        <taxon>Viridiplantae</taxon>
        <taxon>Chlorophyta</taxon>
        <taxon>Pseudoscourfieldiophyceae</taxon>
        <taxon>Pseudoscourfieldiales</taxon>
        <taxon>Pycnococcaceae</taxon>
        <taxon>Pycnococcus</taxon>
    </lineage>
</organism>
<gene>
    <name evidence="2" type="ORF">PPROV_000410900</name>
</gene>
<evidence type="ECO:0000256" key="1">
    <source>
        <dbReference type="SAM" id="MobiDB-lite"/>
    </source>
</evidence>
<accession>A0A830HK19</accession>
<dbReference type="Proteomes" id="UP000660262">
    <property type="component" value="Unassembled WGS sequence"/>
</dbReference>
<proteinExistence type="predicted"/>
<dbReference type="EMBL" id="BNJQ01000010">
    <property type="protein sequence ID" value="GHP05357.1"/>
    <property type="molecule type" value="Genomic_DNA"/>
</dbReference>
<dbReference type="AlphaFoldDB" id="A0A830HK19"/>
<feature type="compositionally biased region" description="Low complexity" evidence="1">
    <location>
        <begin position="14"/>
        <end position="26"/>
    </location>
</feature>